<dbReference type="EMBL" id="HBUE01056487">
    <property type="protein sequence ID" value="CAG6466624.1"/>
    <property type="molecule type" value="Transcribed_RNA"/>
</dbReference>
<accession>A0A8D8B2S7</accession>
<keyword evidence="1" id="KW-0472">Membrane</keyword>
<evidence type="ECO:0000313" key="2">
    <source>
        <dbReference type="EMBL" id="CAG6466624.1"/>
    </source>
</evidence>
<keyword evidence="1" id="KW-0812">Transmembrane</keyword>
<sequence>MIIFHNCSVIIQNQLFENLELQFNHPNILPIKSTQIEERHLEKLFNMSHLHDSQLANRQHLEFLKLYQHSSSGVIFIIILGIIAAISYSRWNVITAVVKKRTGRASSRGGGVNNEPTPGTLT</sequence>
<protein>
    <submittedName>
        <fullName evidence="2">(northern house mosquito) hypothetical protein</fullName>
    </submittedName>
</protein>
<organism evidence="2">
    <name type="scientific">Culex pipiens</name>
    <name type="common">House mosquito</name>
    <dbReference type="NCBI Taxonomy" id="7175"/>
    <lineage>
        <taxon>Eukaryota</taxon>
        <taxon>Metazoa</taxon>
        <taxon>Ecdysozoa</taxon>
        <taxon>Arthropoda</taxon>
        <taxon>Hexapoda</taxon>
        <taxon>Insecta</taxon>
        <taxon>Pterygota</taxon>
        <taxon>Neoptera</taxon>
        <taxon>Endopterygota</taxon>
        <taxon>Diptera</taxon>
        <taxon>Nematocera</taxon>
        <taxon>Culicoidea</taxon>
        <taxon>Culicidae</taxon>
        <taxon>Culicinae</taxon>
        <taxon>Culicini</taxon>
        <taxon>Culex</taxon>
        <taxon>Culex</taxon>
    </lineage>
</organism>
<dbReference type="AlphaFoldDB" id="A0A8D8B2S7"/>
<keyword evidence="1" id="KW-1133">Transmembrane helix</keyword>
<evidence type="ECO:0000256" key="1">
    <source>
        <dbReference type="SAM" id="Phobius"/>
    </source>
</evidence>
<feature type="transmembrane region" description="Helical" evidence="1">
    <location>
        <begin position="73"/>
        <end position="91"/>
    </location>
</feature>
<name>A0A8D8B2S7_CULPI</name>
<proteinExistence type="predicted"/>
<reference evidence="2" key="1">
    <citation type="submission" date="2021-05" db="EMBL/GenBank/DDBJ databases">
        <authorList>
            <person name="Alioto T."/>
            <person name="Alioto T."/>
            <person name="Gomez Garrido J."/>
        </authorList>
    </citation>
    <scope>NUCLEOTIDE SEQUENCE</scope>
</reference>